<dbReference type="PROSITE" id="PS50011">
    <property type="entry name" value="PROTEIN_KINASE_DOM"/>
    <property type="match status" value="1"/>
</dbReference>
<dbReference type="PROSITE" id="PS00108">
    <property type="entry name" value="PROTEIN_KINASE_ST"/>
    <property type="match status" value="1"/>
</dbReference>
<dbReference type="InterPro" id="IPR045269">
    <property type="entry name" value="Atg1-like"/>
</dbReference>
<dbReference type="SMART" id="SM00220">
    <property type="entry name" value="S_TKc"/>
    <property type="match status" value="1"/>
</dbReference>
<dbReference type="AlphaFoldDB" id="A0A5J4UAU4"/>
<dbReference type="OrthoDB" id="10252171at2759"/>
<keyword evidence="4" id="KW-0723">Serine/threonine-protein kinase</keyword>
<dbReference type="Gene3D" id="1.10.510.10">
    <property type="entry name" value="Transferase(Phosphotransferase) domain 1"/>
    <property type="match status" value="1"/>
</dbReference>
<evidence type="ECO:0000256" key="3">
    <source>
        <dbReference type="PROSITE-ProRule" id="PRU10141"/>
    </source>
</evidence>
<dbReference type="GO" id="GO:0004674">
    <property type="term" value="F:protein serine/threonine kinase activity"/>
    <property type="evidence" value="ECO:0007669"/>
    <property type="project" value="UniProtKB-KW"/>
</dbReference>
<dbReference type="EMBL" id="SNRW01018497">
    <property type="protein sequence ID" value="KAA6367283.1"/>
    <property type="molecule type" value="Genomic_DNA"/>
</dbReference>
<feature type="domain" description="Protein kinase" evidence="5">
    <location>
        <begin position="12"/>
        <end position="243"/>
    </location>
</feature>
<dbReference type="Pfam" id="PF00069">
    <property type="entry name" value="Pkinase"/>
    <property type="match status" value="1"/>
</dbReference>
<dbReference type="PANTHER" id="PTHR24348:SF68">
    <property type="entry name" value="SERINE_THREONINE-PROTEIN KINASE ATG1C"/>
    <property type="match status" value="1"/>
</dbReference>
<dbReference type="GO" id="GO:0005737">
    <property type="term" value="C:cytoplasm"/>
    <property type="evidence" value="ECO:0007669"/>
    <property type="project" value="TreeGrafter"/>
</dbReference>
<name>A0A5J4UAU4_9EUKA</name>
<feature type="non-terminal residue" evidence="6">
    <location>
        <position position="243"/>
    </location>
</feature>
<dbReference type="PANTHER" id="PTHR24348">
    <property type="entry name" value="SERINE/THREONINE-PROTEIN KINASE UNC-51-RELATED"/>
    <property type="match status" value="1"/>
</dbReference>
<dbReference type="SUPFAM" id="SSF56112">
    <property type="entry name" value="Protein kinase-like (PK-like)"/>
    <property type="match status" value="1"/>
</dbReference>
<dbReference type="CDD" id="cd00180">
    <property type="entry name" value="PKc"/>
    <property type="match status" value="1"/>
</dbReference>
<evidence type="ECO:0000313" key="6">
    <source>
        <dbReference type="EMBL" id="KAA6367283.1"/>
    </source>
</evidence>
<feature type="binding site" evidence="3">
    <location>
        <position position="40"/>
    </location>
    <ligand>
        <name>ATP</name>
        <dbReference type="ChEBI" id="CHEBI:30616"/>
    </ligand>
</feature>
<evidence type="ECO:0000313" key="7">
    <source>
        <dbReference type="Proteomes" id="UP000324800"/>
    </source>
</evidence>
<keyword evidence="1 3" id="KW-0547">Nucleotide-binding</keyword>
<comment type="similarity">
    <text evidence="4">Belongs to the protein kinase superfamily.</text>
</comment>
<comment type="caution">
    <text evidence="6">The sequence shown here is derived from an EMBL/GenBank/DDBJ whole genome shotgun (WGS) entry which is preliminary data.</text>
</comment>
<dbReference type="PROSITE" id="PS00107">
    <property type="entry name" value="PROTEIN_KINASE_ATP"/>
    <property type="match status" value="1"/>
</dbReference>
<protein>
    <recommendedName>
        <fullName evidence="5">Protein kinase domain-containing protein</fullName>
    </recommendedName>
</protein>
<evidence type="ECO:0000256" key="4">
    <source>
        <dbReference type="RuleBase" id="RU000304"/>
    </source>
</evidence>
<dbReference type="Proteomes" id="UP000324800">
    <property type="component" value="Unassembled WGS sequence"/>
</dbReference>
<evidence type="ECO:0000256" key="2">
    <source>
        <dbReference type="ARBA" id="ARBA00022840"/>
    </source>
</evidence>
<dbReference type="InterPro" id="IPR000719">
    <property type="entry name" value="Prot_kinase_dom"/>
</dbReference>
<keyword evidence="2 3" id="KW-0067">ATP-binding</keyword>
<evidence type="ECO:0000259" key="5">
    <source>
        <dbReference type="PROSITE" id="PS50011"/>
    </source>
</evidence>
<dbReference type="GO" id="GO:0005524">
    <property type="term" value="F:ATP binding"/>
    <property type="evidence" value="ECO:0007669"/>
    <property type="project" value="UniProtKB-UniRule"/>
</dbReference>
<dbReference type="InterPro" id="IPR011009">
    <property type="entry name" value="Kinase-like_dom_sf"/>
</dbReference>
<dbReference type="InterPro" id="IPR008271">
    <property type="entry name" value="Ser/Thr_kinase_AS"/>
</dbReference>
<dbReference type="GO" id="GO:0010506">
    <property type="term" value="P:regulation of autophagy"/>
    <property type="evidence" value="ECO:0007669"/>
    <property type="project" value="InterPro"/>
</dbReference>
<reference evidence="6 7" key="1">
    <citation type="submission" date="2019-03" db="EMBL/GenBank/DDBJ databases">
        <title>Single cell metagenomics reveals metabolic interactions within the superorganism composed of flagellate Streblomastix strix and complex community of Bacteroidetes bacteria on its surface.</title>
        <authorList>
            <person name="Treitli S.C."/>
            <person name="Kolisko M."/>
            <person name="Husnik F."/>
            <person name="Keeling P."/>
            <person name="Hampl V."/>
        </authorList>
    </citation>
    <scope>NUCLEOTIDE SEQUENCE [LARGE SCALE GENOMIC DNA]</scope>
    <source>
        <strain evidence="6">ST1C</strain>
    </source>
</reference>
<accession>A0A5J4UAU4</accession>
<dbReference type="InterPro" id="IPR017441">
    <property type="entry name" value="Protein_kinase_ATP_BS"/>
</dbReference>
<organism evidence="6 7">
    <name type="scientific">Streblomastix strix</name>
    <dbReference type="NCBI Taxonomy" id="222440"/>
    <lineage>
        <taxon>Eukaryota</taxon>
        <taxon>Metamonada</taxon>
        <taxon>Preaxostyla</taxon>
        <taxon>Oxymonadida</taxon>
        <taxon>Streblomastigidae</taxon>
        <taxon>Streblomastix</taxon>
    </lineage>
</organism>
<keyword evidence="4" id="KW-0418">Kinase</keyword>
<gene>
    <name evidence="6" type="ORF">EZS28_037189</name>
</gene>
<keyword evidence="4" id="KW-0808">Transferase</keyword>
<evidence type="ECO:0000256" key="1">
    <source>
        <dbReference type="ARBA" id="ARBA00022741"/>
    </source>
</evidence>
<sequence length="243" mass="27517">MEGRKLLQEKGLQILDEIGSGSFGKIFLVNHPSYGVIVAKVINNSDLYGNENELRIIEILKNDPPQTCPFIIRNYEYKQCEQQTIILMEHANLGNLFDFIKASNNLSYSTIRIIMKQLLLGLNYLHSKGIIHRDIKGQNIMLHSPPGSGIVLVKIGDYGEVKISEQNPFLSMRMSYKGTYGFMAPELFIPIVDAPKVSDENGQMVPILNEAAIGDAKVDIWSIGILLYYIRTRKFPFRNPQNQ</sequence>
<proteinExistence type="inferred from homology"/>